<organism evidence="1 2">
    <name type="scientific">Trichinella spiralis</name>
    <name type="common">Trichina worm</name>
    <dbReference type="NCBI Taxonomy" id="6334"/>
    <lineage>
        <taxon>Eukaryota</taxon>
        <taxon>Metazoa</taxon>
        <taxon>Ecdysozoa</taxon>
        <taxon>Nematoda</taxon>
        <taxon>Enoplea</taxon>
        <taxon>Dorylaimia</taxon>
        <taxon>Trichinellida</taxon>
        <taxon>Trichinellidae</taxon>
        <taxon>Trichinella</taxon>
    </lineage>
</organism>
<reference evidence="1 2" key="1">
    <citation type="submission" date="2024-07" db="EMBL/GenBank/DDBJ databases">
        <title>Enhanced genomic and transcriptomic resources for Trichinella pseudospiralis and T. spiralis underpin the discovery of pronounced molecular differences between stages and species.</title>
        <authorList>
            <person name="Pasi K.K."/>
            <person name="La Rosa G."/>
            <person name="Gomez-Morales M.A."/>
            <person name="Tosini F."/>
            <person name="Sumanam S."/>
            <person name="Young N.D."/>
            <person name="Chang B.C."/>
            <person name="Robin G.B."/>
        </authorList>
    </citation>
    <scope>NUCLEOTIDE SEQUENCE [LARGE SCALE GENOMIC DNA]</scope>
    <source>
        <strain evidence="1">ISS534</strain>
    </source>
</reference>
<evidence type="ECO:0000313" key="2">
    <source>
        <dbReference type="Proteomes" id="UP001558632"/>
    </source>
</evidence>
<keyword evidence="2" id="KW-1185">Reference proteome</keyword>
<evidence type="ECO:0000313" key="1">
    <source>
        <dbReference type="EMBL" id="KAL1231442.1"/>
    </source>
</evidence>
<protein>
    <submittedName>
        <fullName evidence="1">LexA repressor</fullName>
    </submittedName>
</protein>
<accession>A0ABR3K9Z0</accession>
<dbReference type="EMBL" id="JBEUSY010000459">
    <property type="protein sequence ID" value="KAL1231442.1"/>
    <property type="molecule type" value="Genomic_DNA"/>
</dbReference>
<comment type="caution">
    <text evidence="1">The sequence shown here is derived from an EMBL/GenBank/DDBJ whole genome shotgun (WGS) entry which is preliminary data.</text>
</comment>
<gene>
    <name evidence="1" type="ORF">TSPI_09771</name>
</gene>
<dbReference type="Proteomes" id="UP001558632">
    <property type="component" value="Unassembled WGS sequence"/>
</dbReference>
<sequence length="128" mass="14254">MNAQEWKSGHFTLDVVSLHGFFPLRFPTGRMLAAVSATPWLPMQQPSAANKRSFVAIVQGKWILGRCENSCTNKFTSAVFDVAPNEAAVEAQTLNKSQLVCRSVESPSQTAWRTNEQLPSEQRSKKMI</sequence>
<name>A0ABR3K9Z0_TRISP</name>
<proteinExistence type="predicted"/>